<evidence type="ECO:0000313" key="3">
    <source>
        <dbReference type="Proteomes" id="UP000474957"/>
    </source>
</evidence>
<dbReference type="Gene3D" id="3.30.70.100">
    <property type="match status" value="1"/>
</dbReference>
<dbReference type="PROSITE" id="PS51502">
    <property type="entry name" value="S_R_A_B_BARREL"/>
    <property type="match status" value="1"/>
</dbReference>
<dbReference type="RefSeq" id="WP_154446849.1">
    <property type="nucleotide sequence ID" value="NZ_WIND01000008.1"/>
</dbReference>
<keyword evidence="3" id="KW-1185">Reference proteome</keyword>
<dbReference type="Pfam" id="PF07876">
    <property type="entry name" value="Dabb"/>
    <property type="match status" value="1"/>
</dbReference>
<dbReference type="SUPFAM" id="SSF54909">
    <property type="entry name" value="Dimeric alpha+beta barrel"/>
    <property type="match status" value="1"/>
</dbReference>
<protein>
    <submittedName>
        <fullName evidence="2">Dabb family protein</fullName>
    </submittedName>
</protein>
<feature type="domain" description="Stress-response A/B barrel" evidence="1">
    <location>
        <begin position="2"/>
        <end position="100"/>
    </location>
</feature>
<accession>A0A6L5Z2Z6</accession>
<dbReference type="EMBL" id="WIND01000008">
    <property type="protein sequence ID" value="MSU90364.1"/>
    <property type="molecule type" value="Genomic_DNA"/>
</dbReference>
<dbReference type="InterPro" id="IPR011008">
    <property type="entry name" value="Dimeric_a/b-barrel"/>
</dbReference>
<evidence type="ECO:0000259" key="1">
    <source>
        <dbReference type="PROSITE" id="PS51502"/>
    </source>
</evidence>
<dbReference type="InterPro" id="IPR013097">
    <property type="entry name" value="Dabb"/>
</dbReference>
<organism evidence="2 3">
    <name type="scientific">Halovulum marinum</name>
    <dbReference type="NCBI Taxonomy" id="2662447"/>
    <lineage>
        <taxon>Bacteria</taxon>
        <taxon>Pseudomonadati</taxon>
        <taxon>Pseudomonadota</taxon>
        <taxon>Alphaproteobacteria</taxon>
        <taxon>Rhodobacterales</taxon>
        <taxon>Paracoccaceae</taxon>
        <taxon>Halovulum</taxon>
    </lineage>
</organism>
<dbReference type="SMART" id="SM00886">
    <property type="entry name" value="Dabb"/>
    <property type="match status" value="1"/>
</dbReference>
<gene>
    <name evidence="2" type="ORF">GE300_12165</name>
</gene>
<dbReference type="AlphaFoldDB" id="A0A6L5Z2Z6"/>
<comment type="caution">
    <text evidence="2">The sequence shown here is derived from an EMBL/GenBank/DDBJ whole genome shotgun (WGS) entry which is preliminary data.</text>
</comment>
<dbReference type="Proteomes" id="UP000474957">
    <property type="component" value="Unassembled WGS sequence"/>
</dbReference>
<evidence type="ECO:0000313" key="2">
    <source>
        <dbReference type="EMBL" id="MSU90364.1"/>
    </source>
</evidence>
<sequence length="111" mass="12024">MLRHIVLVRVRPGPGEAEIAGIFDERHRIGGEIPGLLSIRSGRSECPEQIERGDRRGVTADFADRDAPAACRDRREYRKPGARLEQNAAGGRAGIPAFDLRLEGRAAGAAP</sequence>
<reference evidence="2 3" key="1">
    <citation type="submission" date="2019-10" db="EMBL/GenBank/DDBJ databases">
        <title>Cognatihalovulum marinum gen. nov. sp. nov., a new member of the family Rhodobacteraceae isolated from deep seawater of the Northwest Indian Ocean.</title>
        <authorList>
            <person name="Ruan C."/>
            <person name="Wang J."/>
            <person name="Zheng X."/>
            <person name="Song L."/>
            <person name="Zhu Y."/>
            <person name="Huang Y."/>
            <person name="Lu Z."/>
            <person name="Du W."/>
            <person name="Huang L."/>
            <person name="Dai X."/>
        </authorList>
    </citation>
    <scope>NUCLEOTIDE SEQUENCE [LARGE SCALE GENOMIC DNA]</scope>
    <source>
        <strain evidence="2 3">2CG4</strain>
    </source>
</reference>
<name>A0A6L5Z2Z6_9RHOB</name>
<proteinExistence type="predicted"/>